<feature type="domain" description="Golgi associated RAB2 interactor protein-like Rab2B-binding" evidence="3">
    <location>
        <begin position="118"/>
        <end position="183"/>
    </location>
</feature>
<proteinExistence type="inferred from homology"/>
<name>A0AAX6RUC2_HETGA</name>
<dbReference type="GO" id="GO:0007286">
    <property type="term" value="P:spermatid development"/>
    <property type="evidence" value="ECO:0007669"/>
    <property type="project" value="UniProtKB-ARBA"/>
</dbReference>
<feature type="region of interest" description="Disordered" evidence="2">
    <location>
        <begin position="232"/>
        <end position="331"/>
    </location>
</feature>
<reference evidence="5 6" key="1">
    <citation type="submission" date="2025-04" db="UniProtKB">
        <authorList>
            <consortium name="RefSeq"/>
        </authorList>
    </citation>
    <scope>IDENTIFICATION</scope>
</reference>
<protein>
    <submittedName>
        <fullName evidence="5 6">Protein FAM71A-like isoform X1</fullName>
    </submittedName>
</protein>
<dbReference type="KEGG" id="hgl:101705254"/>
<feature type="compositionally biased region" description="Low complexity" evidence="2">
    <location>
        <begin position="320"/>
        <end position="330"/>
    </location>
</feature>
<dbReference type="Pfam" id="PF12480">
    <property type="entry name" value="GARIL_Rab2_bd"/>
    <property type="match status" value="1"/>
</dbReference>
<evidence type="ECO:0000313" key="6">
    <source>
        <dbReference type="RefSeq" id="XP_021099908.1"/>
    </source>
</evidence>
<sequence length="558" mass="60771">MVMNSKSLLPCYAVKGGSAASIFGTSMGKLQQQLRKGKYYMFRSAPMFESDFIQITKRGELIDVHNHMDLMTVGVACTSSYLPIPIPIPDVMLLAREATSCEQCHSQAPKRKTRKEPLELTRLLPLKFVKISVHDSEKKQLRLKFTTGCSLYLQLCPPLDACEDLFTYWESLIHLLQSPFESISGTYATPAEDIPCLLELANADRASLAASDAHGRDAWDQVSIRSVRLDPELTGATSDDNGRDAWDQVSIRSVHSDPELTGDTSDDKGRDAWDQVSIRSVHSDPELTGDTSAAYSSGEGDQPSSRTSTAIPRVCTPEIRSAGSAEASARGTKREAAAAGVASGMPSVDSGQVNTALAEATFIGVGGSKSPMAGPGGAEARQQGVPQASKASRKKHRERKERSEDRPLSRSSYHRRTHEGRHKTEGDKMAQKSSSRSLLGHRTHRVNKNEEGGHLRAKSSSQGHSPKGISHTPLEKESRSSNKFRRSLFSSFLRNIRAKLGMKGAASLHGGDGDMVPKRVEETNLEVMVEMAEFGQGVEVGSVTSEVMKTSEDLFRSP</sequence>
<dbReference type="Proteomes" id="UP000694906">
    <property type="component" value="Unplaced"/>
</dbReference>
<organism evidence="4 6">
    <name type="scientific">Heterocephalus glaber</name>
    <name type="common">Naked mole rat</name>
    <dbReference type="NCBI Taxonomy" id="10181"/>
    <lineage>
        <taxon>Eukaryota</taxon>
        <taxon>Metazoa</taxon>
        <taxon>Chordata</taxon>
        <taxon>Craniata</taxon>
        <taxon>Vertebrata</taxon>
        <taxon>Euteleostomi</taxon>
        <taxon>Mammalia</taxon>
        <taxon>Eutheria</taxon>
        <taxon>Euarchontoglires</taxon>
        <taxon>Glires</taxon>
        <taxon>Rodentia</taxon>
        <taxon>Hystricomorpha</taxon>
        <taxon>Bathyergidae</taxon>
        <taxon>Heterocephalus</taxon>
    </lineage>
</organism>
<comment type="similarity">
    <text evidence="1">Belongs to the GARIN family.</text>
</comment>
<dbReference type="RefSeq" id="XP_012920912.1">
    <property type="nucleotide sequence ID" value="XM_013065458.2"/>
</dbReference>
<dbReference type="GeneID" id="101705254"/>
<evidence type="ECO:0000256" key="1">
    <source>
        <dbReference type="ARBA" id="ARBA00038379"/>
    </source>
</evidence>
<dbReference type="RefSeq" id="XP_021099908.1">
    <property type="nucleotide sequence ID" value="XM_021244249.1"/>
</dbReference>
<dbReference type="GO" id="GO:0005634">
    <property type="term" value="C:nucleus"/>
    <property type="evidence" value="ECO:0007669"/>
    <property type="project" value="TreeGrafter"/>
</dbReference>
<keyword evidence="4" id="KW-1185">Reference proteome</keyword>
<feature type="region of interest" description="Disordered" evidence="2">
    <location>
        <begin position="368"/>
        <end position="483"/>
    </location>
</feature>
<evidence type="ECO:0000256" key="2">
    <source>
        <dbReference type="SAM" id="MobiDB-lite"/>
    </source>
</evidence>
<accession>A0AAX6RUC2</accession>
<dbReference type="InterPro" id="IPR022168">
    <property type="entry name" value="GARIL-like_Rab2B-bd"/>
</dbReference>
<dbReference type="PANTHER" id="PTHR22574">
    <property type="match status" value="1"/>
</dbReference>
<evidence type="ECO:0000259" key="3">
    <source>
        <dbReference type="Pfam" id="PF12480"/>
    </source>
</evidence>
<gene>
    <name evidence="5 6" type="primary">LOC101705254</name>
</gene>
<evidence type="ECO:0000313" key="5">
    <source>
        <dbReference type="RefSeq" id="XP_012920912.1"/>
    </source>
</evidence>
<evidence type="ECO:0000313" key="4">
    <source>
        <dbReference type="Proteomes" id="UP000694906"/>
    </source>
</evidence>
<feature type="compositionally biased region" description="Basic residues" evidence="2">
    <location>
        <begin position="412"/>
        <end position="421"/>
    </location>
</feature>
<dbReference type="AlphaFoldDB" id="A0AAX6RUC2"/>
<dbReference type="PANTHER" id="PTHR22574:SF15">
    <property type="entry name" value="GOLGI-ASSOCIATED RAB2 INTERACTOR PROTEIN 4"/>
    <property type="match status" value="1"/>
</dbReference>